<keyword evidence="7" id="KW-0158">Chromosome</keyword>
<dbReference type="Gene3D" id="1.10.510.10">
    <property type="entry name" value="Transferase(Phosphotransferase) domain 1"/>
    <property type="match status" value="1"/>
</dbReference>
<comment type="subcellular location">
    <subcellularLocation>
        <location evidence="2">Chromosome</location>
        <location evidence="2">Telomere</location>
    </subcellularLocation>
</comment>
<feature type="domain" description="Protein kinase" evidence="12">
    <location>
        <begin position="89"/>
        <end position="393"/>
    </location>
</feature>
<dbReference type="InterPro" id="IPR011009">
    <property type="entry name" value="Kinase-like_dom_sf"/>
</dbReference>
<dbReference type="KEGG" id="abe:ARB_06609"/>
<comment type="catalytic activity">
    <reaction evidence="11">
        <text>L-seryl-[protein] + ATP = O-phospho-L-seryl-[protein] + ADP + H(+)</text>
        <dbReference type="Rhea" id="RHEA:17989"/>
        <dbReference type="Rhea" id="RHEA-COMP:9863"/>
        <dbReference type="Rhea" id="RHEA-COMP:11604"/>
        <dbReference type="ChEBI" id="CHEBI:15378"/>
        <dbReference type="ChEBI" id="CHEBI:29999"/>
        <dbReference type="ChEBI" id="CHEBI:30616"/>
        <dbReference type="ChEBI" id="CHEBI:83421"/>
        <dbReference type="ChEBI" id="CHEBI:456216"/>
        <dbReference type="EC" id="2.7.11.1"/>
    </reaction>
</comment>
<evidence type="ECO:0000256" key="6">
    <source>
        <dbReference type="ARBA" id="ARBA00019973"/>
    </source>
</evidence>
<keyword evidence="7" id="KW-0779">Telomere</keyword>
<dbReference type="PROSITE" id="PS50011">
    <property type="entry name" value="PROTEIN_KINASE_DOM"/>
    <property type="match status" value="1"/>
</dbReference>
<accession>D4AQU9</accession>
<evidence type="ECO:0000256" key="10">
    <source>
        <dbReference type="ARBA" id="ARBA00047899"/>
    </source>
</evidence>
<dbReference type="SUPFAM" id="SSF56112">
    <property type="entry name" value="Protein kinase-like (PK-like)"/>
    <property type="match status" value="1"/>
</dbReference>
<dbReference type="eggNOG" id="ENOG502SNEG">
    <property type="taxonomic scope" value="Eukaryota"/>
</dbReference>
<evidence type="ECO:0000256" key="3">
    <source>
        <dbReference type="ARBA" id="ARBA00011534"/>
    </source>
</evidence>
<gene>
    <name evidence="13" type="ORF">ARB_06609</name>
</gene>
<dbReference type="RefSeq" id="XP_003015483.1">
    <property type="nucleotide sequence ID" value="XM_003015437.1"/>
</dbReference>
<evidence type="ECO:0000256" key="11">
    <source>
        <dbReference type="ARBA" id="ARBA00048679"/>
    </source>
</evidence>
<evidence type="ECO:0000256" key="2">
    <source>
        <dbReference type="ARBA" id="ARBA00004574"/>
    </source>
</evidence>
<dbReference type="GO" id="GO:0000781">
    <property type="term" value="C:chromosome, telomeric region"/>
    <property type="evidence" value="ECO:0007669"/>
    <property type="project" value="UniProtKB-SubCell"/>
</dbReference>
<comment type="function">
    <text evidence="1">Component of the EKC/KEOPS complex that is required for the formation of a threonylcarbamoyl group on adenosine at position 37 (t(6)A37) in tRNAs that read codons beginning with adenine. The complex is probably involved in the transfer of the threonylcarbamoyl moiety of threonylcarbamoyl-AMP (TC-AMP) to the N6 group of A37. BUD32 has ATPase activity in the context of the EKC/KEOPS complex and likely plays a supporting role to the catalytic subunit KAE1. The EKC/KEOPS complex also promotes both telomere uncapping and telomere elongation. The complex is required for efficient recruitment of transcriptional coactivators.</text>
</comment>
<dbReference type="InterPro" id="IPR008266">
    <property type="entry name" value="Tyr_kinase_AS"/>
</dbReference>
<evidence type="ECO:0000256" key="8">
    <source>
        <dbReference type="ARBA" id="ARBA00030980"/>
    </source>
</evidence>
<name>D4AQU9_ARTBC</name>
<dbReference type="EMBL" id="ABSU01000005">
    <property type="protein sequence ID" value="EFE34843.1"/>
    <property type="molecule type" value="Genomic_DNA"/>
</dbReference>
<reference evidence="14" key="1">
    <citation type="journal article" date="2011" name="Genome Biol.">
        <title>Comparative and functional genomics provide insights into the pathogenicity of dermatophytic fungi.</title>
        <authorList>
            <person name="Burmester A."/>
            <person name="Shelest E."/>
            <person name="Gloeckner G."/>
            <person name="Heddergott C."/>
            <person name="Schindler S."/>
            <person name="Staib P."/>
            <person name="Heidel A."/>
            <person name="Felder M."/>
            <person name="Petzold A."/>
            <person name="Szafranski K."/>
            <person name="Feuermann M."/>
            <person name="Pedruzzi I."/>
            <person name="Priebe S."/>
            <person name="Groth M."/>
            <person name="Winkler R."/>
            <person name="Li W."/>
            <person name="Kniemeyer O."/>
            <person name="Schroeckh V."/>
            <person name="Hertweck C."/>
            <person name="Hube B."/>
            <person name="White T.C."/>
            <person name="Platzer M."/>
            <person name="Guthke R."/>
            <person name="Heitman J."/>
            <person name="Woestemeyer J."/>
            <person name="Zipfel P.F."/>
            <person name="Monod M."/>
            <person name="Brakhage A.A."/>
        </authorList>
    </citation>
    <scope>NUCLEOTIDE SEQUENCE [LARGE SCALE GENOMIC DNA]</scope>
    <source>
        <strain evidence="14">ATCC MYA-4681 / CBS 112371</strain>
    </source>
</reference>
<protein>
    <recommendedName>
        <fullName evidence="6">EKC/KEOPS complex subunit BUD32</fullName>
        <ecNumber evidence="4">2.7.11.1</ecNumber>
    </recommendedName>
    <alternativeName>
        <fullName evidence="8 9">Atypical Serine/threonine protein kinase BUD32</fullName>
    </alternativeName>
    <alternativeName>
        <fullName evidence="5">EKC/KEOPS complex subunit bud32</fullName>
    </alternativeName>
</protein>
<dbReference type="GO" id="GO:0005524">
    <property type="term" value="F:ATP binding"/>
    <property type="evidence" value="ECO:0007669"/>
    <property type="project" value="InterPro"/>
</dbReference>
<dbReference type="STRING" id="663331.D4AQU9"/>
<dbReference type="EC" id="2.7.11.1" evidence="4"/>
<dbReference type="AlphaFoldDB" id="D4AQU9"/>
<keyword evidence="14" id="KW-1185">Reference proteome</keyword>
<evidence type="ECO:0000256" key="7">
    <source>
        <dbReference type="ARBA" id="ARBA00022895"/>
    </source>
</evidence>
<evidence type="ECO:0000313" key="13">
    <source>
        <dbReference type="EMBL" id="EFE34843.1"/>
    </source>
</evidence>
<evidence type="ECO:0000256" key="9">
    <source>
        <dbReference type="ARBA" id="ARBA00033194"/>
    </source>
</evidence>
<dbReference type="Proteomes" id="UP000008866">
    <property type="component" value="Unassembled WGS sequence"/>
</dbReference>
<comment type="catalytic activity">
    <reaction evidence="10">
        <text>L-threonyl-[protein] + ATP = O-phospho-L-threonyl-[protein] + ADP + H(+)</text>
        <dbReference type="Rhea" id="RHEA:46608"/>
        <dbReference type="Rhea" id="RHEA-COMP:11060"/>
        <dbReference type="Rhea" id="RHEA-COMP:11605"/>
        <dbReference type="ChEBI" id="CHEBI:15378"/>
        <dbReference type="ChEBI" id="CHEBI:30013"/>
        <dbReference type="ChEBI" id="CHEBI:30616"/>
        <dbReference type="ChEBI" id="CHEBI:61977"/>
        <dbReference type="ChEBI" id="CHEBI:456216"/>
        <dbReference type="EC" id="2.7.11.1"/>
    </reaction>
</comment>
<comment type="caution">
    <text evidence="13">The sequence shown here is derived from an EMBL/GenBank/DDBJ whole genome shotgun (WGS) entry which is preliminary data.</text>
</comment>
<dbReference type="InterPro" id="IPR000719">
    <property type="entry name" value="Prot_kinase_dom"/>
</dbReference>
<dbReference type="GO" id="GO:0004674">
    <property type="term" value="F:protein serine/threonine kinase activity"/>
    <property type="evidence" value="ECO:0007669"/>
    <property type="project" value="UniProtKB-EC"/>
</dbReference>
<dbReference type="OMA" id="CTWEVID"/>
<comment type="subunit">
    <text evidence="3">Component of the EKC/KEOPS complex composed of at least BUD32, CGI121, GON7, KAE1 and PCC1; the whole complex dimerizes.</text>
</comment>
<evidence type="ECO:0000256" key="1">
    <source>
        <dbReference type="ARBA" id="ARBA00003747"/>
    </source>
</evidence>
<evidence type="ECO:0000256" key="4">
    <source>
        <dbReference type="ARBA" id="ARBA00012513"/>
    </source>
</evidence>
<dbReference type="GeneID" id="9521210"/>
<dbReference type="HOGENOM" id="CLU_037663_1_0_1"/>
<sequence length="393" mass="46007">MPLQKYRFFVNEGMCSPVPTGPCTWEVIDWDRRRWLRIHGPKNAFPEDDYIEEFAARYADQVGEDEQTLTSNEHRELIGVSSDDPTWEIRYPHYVGPLDEETVIFRSNLKEVERLDVATDLVEYSQTDGVTKQLVFKYTLIQTRVENVWQELHILKALQGNKRFVPFYRIVLDEVTHNILGFTTKYIPGGTLEQYRGTFYFRWLKQLTDAVDELNLRYGLMHQDLAPRNILIDPTTQELLVFDFDRSGQIGGKGASRGCNDVDALVFTIYETLTLDESFREGLPWEQDVSKVENMKKWELKLPLEDGVDIAVYRDFLARWADERRTTRTIKHFSEASEPLTWPEYGKLEMIEVSEDEYGVRMSFRRKRKHVEGAGGYVTRWERAAQEAVKGYN</sequence>
<dbReference type="PROSITE" id="PS00109">
    <property type="entry name" value="PROTEIN_KINASE_TYR"/>
    <property type="match status" value="1"/>
</dbReference>
<organism evidence="13 14">
    <name type="scientific">Arthroderma benhamiae (strain ATCC MYA-4681 / CBS 112371)</name>
    <name type="common">Trichophyton mentagrophytes</name>
    <dbReference type="NCBI Taxonomy" id="663331"/>
    <lineage>
        <taxon>Eukaryota</taxon>
        <taxon>Fungi</taxon>
        <taxon>Dikarya</taxon>
        <taxon>Ascomycota</taxon>
        <taxon>Pezizomycotina</taxon>
        <taxon>Eurotiomycetes</taxon>
        <taxon>Eurotiomycetidae</taxon>
        <taxon>Onygenales</taxon>
        <taxon>Arthrodermataceae</taxon>
        <taxon>Trichophyton</taxon>
    </lineage>
</organism>
<proteinExistence type="predicted"/>
<evidence type="ECO:0000256" key="5">
    <source>
        <dbReference type="ARBA" id="ARBA00013948"/>
    </source>
</evidence>
<dbReference type="OrthoDB" id="4062651at2759"/>
<evidence type="ECO:0000259" key="12">
    <source>
        <dbReference type="PROSITE" id="PS50011"/>
    </source>
</evidence>
<evidence type="ECO:0000313" key="14">
    <source>
        <dbReference type="Proteomes" id="UP000008866"/>
    </source>
</evidence>